<feature type="transmembrane region" description="Helical" evidence="5">
    <location>
        <begin position="242"/>
        <end position="265"/>
    </location>
</feature>
<gene>
    <name evidence="7" type="ORF">BLNAU_6404</name>
</gene>
<evidence type="ECO:0000256" key="2">
    <source>
        <dbReference type="ARBA" id="ARBA00022692"/>
    </source>
</evidence>
<dbReference type="InterPro" id="IPR013057">
    <property type="entry name" value="AA_transpt_TM"/>
</dbReference>
<feature type="transmembrane region" description="Helical" evidence="5">
    <location>
        <begin position="287"/>
        <end position="306"/>
    </location>
</feature>
<feature type="domain" description="Amino acid transporter transmembrane" evidence="6">
    <location>
        <begin position="18"/>
        <end position="442"/>
    </location>
</feature>
<protein>
    <submittedName>
        <fullName evidence="7">Transmembrane amino acid transporter</fullName>
    </submittedName>
</protein>
<dbReference type="PANTHER" id="PTHR22950">
    <property type="entry name" value="AMINO ACID TRANSPORTER"/>
    <property type="match status" value="1"/>
</dbReference>
<organism evidence="7 8">
    <name type="scientific">Blattamonas nauphoetae</name>
    <dbReference type="NCBI Taxonomy" id="2049346"/>
    <lineage>
        <taxon>Eukaryota</taxon>
        <taxon>Metamonada</taxon>
        <taxon>Preaxostyla</taxon>
        <taxon>Oxymonadida</taxon>
        <taxon>Blattamonas</taxon>
    </lineage>
</organism>
<dbReference type="PANTHER" id="PTHR22950:SF702">
    <property type="entry name" value="AMINO ACID TRANSPORTER PROTEIN"/>
    <property type="match status" value="1"/>
</dbReference>
<sequence>MNPCRRRNKPKVSDGLPNASMFSAVISLVNSTLGAGMLGIPLAYAKAGLLPAILMHITMAIMSLISFYFLVYVTDAMEQYTLGEIAETIFGLKGVVIIELCNALYCFGSLWAYIILSASFLTSFLRGIGVAATNIFTKDWFIIILVAFFILQPLSWLPTLDSLRFTSFLGTASMSICVFVIIFRYFKPFDPTFHPQPPLIARPSLTLLQTFSTLTFAFGCQQNIPIIQGEIKGRLRKSMHKVSIMAISIVGAFYMFAGVFGYISFTDIFYTNPKSGNVLDLFADRDVFANIARICSLLTVMFCFPVNSLPTRLAIYNIISAFKTFRNRNRTPPIPLSTNSSHTNDADHIESDDKIVSNGIHTKTADETQPLLGEQPKQKRSKKRILIDSLIGSLLVLTAAILAAFVNKVNFVFDLVGSTAGVSIGFIIPAALYIKFIRNPEKFTKLNRTVDPRYPTMAADNEQRLRKILVPIGSRRDQETGEIVKLKKHRADRKLLLGIVVLVFGIVSGGLSLAMAIVYDTGLVKG</sequence>
<feature type="transmembrane region" description="Helical" evidence="5">
    <location>
        <begin position="50"/>
        <end position="73"/>
    </location>
</feature>
<dbReference type="Proteomes" id="UP001281761">
    <property type="component" value="Unassembled WGS sequence"/>
</dbReference>
<evidence type="ECO:0000313" key="8">
    <source>
        <dbReference type="Proteomes" id="UP001281761"/>
    </source>
</evidence>
<comment type="subcellular location">
    <subcellularLocation>
        <location evidence="1">Membrane</location>
        <topology evidence="1">Multi-pass membrane protein</topology>
    </subcellularLocation>
</comment>
<accession>A0ABQ9Y4H2</accession>
<feature type="transmembrane region" description="Helical" evidence="5">
    <location>
        <begin position="140"/>
        <end position="159"/>
    </location>
</feature>
<keyword evidence="4 5" id="KW-0472">Membrane</keyword>
<feature type="transmembrane region" description="Helical" evidence="5">
    <location>
        <begin position="111"/>
        <end position="128"/>
    </location>
</feature>
<keyword evidence="8" id="KW-1185">Reference proteome</keyword>
<keyword evidence="3 5" id="KW-1133">Transmembrane helix</keyword>
<comment type="caution">
    <text evidence="7">The sequence shown here is derived from an EMBL/GenBank/DDBJ whole genome shotgun (WGS) entry which is preliminary data.</text>
</comment>
<feature type="transmembrane region" description="Helical" evidence="5">
    <location>
        <begin position="385"/>
        <end position="405"/>
    </location>
</feature>
<keyword evidence="2 5" id="KW-0812">Transmembrane</keyword>
<name>A0ABQ9Y4H2_9EUKA</name>
<evidence type="ECO:0000256" key="5">
    <source>
        <dbReference type="SAM" id="Phobius"/>
    </source>
</evidence>
<evidence type="ECO:0000256" key="1">
    <source>
        <dbReference type="ARBA" id="ARBA00004141"/>
    </source>
</evidence>
<evidence type="ECO:0000256" key="4">
    <source>
        <dbReference type="ARBA" id="ARBA00023136"/>
    </source>
</evidence>
<dbReference type="EMBL" id="JARBJD010000036">
    <property type="protein sequence ID" value="KAK2958635.1"/>
    <property type="molecule type" value="Genomic_DNA"/>
</dbReference>
<reference evidence="7 8" key="1">
    <citation type="journal article" date="2022" name="bioRxiv">
        <title>Genomics of Preaxostyla Flagellates Illuminates Evolutionary Transitions and the Path Towards Mitochondrial Loss.</title>
        <authorList>
            <person name="Novak L.V.F."/>
            <person name="Treitli S.C."/>
            <person name="Pyrih J."/>
            <person name="Halakuc P."/>
            <person name="Pipaliya S.V."/>
            <person name="Vacek V."/>
            <person name="Brzon O."/>
            <person name="Soukal P."/>
            <person name="Eme L."/>
            <person name="Dacks J.B."/>
            <person name="Karnkowska A."/>
            <person name="Elias M."/>
            <person name="Hampl V."/>
        </authorList>
    </citation>
    <scope>NUCLEOTIDE SEQUENCE [LARGE SCALE GENOMIC DNA]</scope>
    <source>
        <strain evidence="7">NAU3</strain>
        <tissue evidence="7">Gut</tissue>
    </source>
</reference>
<evidence type="ECO:0000313" key="7">
    <source>
        <dbReference type="EMBL" id="KAK2958635.1"/>
    </source>
</evidence>
<feature type="transmembrane region" description="Helical" evidence="5">
    <location>
        <begin position="495"/>
        <end position="519"/>
    </location>
</feature>
<evidence type="ECO:0000256" key="3">
    <source>
        <dbReference type="ARBA" id="ARBA00022989"/>
    </source>
</evidence>
<feature type="transmembrane region" description="Helical" evidence="5">
    <location>
        <begin position="165"/>
        <end position="186"/>
    </location>
</feature>
<feature type="transmembrane region" description="Helical" evidence="5">
    <location>
        <begin position="411"/>
        <end position="434"/>
    </location>
</feature>
<dbReference type="Pfam" id="PF01490">
    <property type="entry name" value="Aa_trans"/>
    <property type="match status" value="1"/>
</dbReference>
<feature type="transmembrane region" description="Helical" evidence="5">
    <location>
        <begin position="21"/>
        <end position="44"/>
    </location>
</feature>
<evidence type="ECO:0000259" key="6">
    <source>
        <dbReference type="Pfam" id="PF01490"/>
    </source>
</evidence>
<proteinExistence type="predicted"/>